<dbReference type="Pfam" id="PF01663">
    <property type="entry name" value="Phosphodiest"/>
    <property type="match status" value="1"/>
</dbReference>
<proteinExistence type="predicted"/>
<dbReference type="Gene3D" id="3.40.720.10">
    <property type="entry name" value="Alkaline Phosphatase, subunit A"/>
    <property type="match status" value="1"/>
</dbReference>
<dbReference type="InterPro" id="IPR002591">
    <property type="entry name" value="Phosphodiest/P_Trfase"/>
</dbReference>
<sequence>MRRAVVLGVSGLNQDLVGNWIDKLPVFKKMRKDGAWGRLVSTIPPSSPHAWVSSLSGRNPGAFGVWGERYRSDYSYTLQKKVDSGTIDDRVRPLYRILSRLGQRVGTVNLPWTHPEPEIPGGICIGERAAGGRGEPGTWFREFAGDIKKVIGEHIHDAPLSGDRRSLLDKKSMLRNIKSMDEQRFTLVKYLVEEKLCDAVMAVIDGMEAVSHLYLRDADNNHRFHDPGSKELETLYEYYRFIDDRVGEIRDTLDDDTVLCVYSVSAVLRLDGIINMNEWLIEKGYLCVKEYPMGPAPIEEVDVDWSATKAWAMGGTGQIHV</sequence>
<dbReference type="InterPro" id="IPR017850">
    <property type="entry name" value="Alkaline_phosphatase_core_sf"/>
</dbReference>
<comment type="caution">
    <text evidence="1">The sequence shown here is derived from an EMBL/GenBank/DDBJ whole genome shotgun (WGS) entry which is preliminary data.</text>
</comment>
<reference evidence="1" key="1">
    <citation type="journal article" date="2015" name="Nature">
        <title>Complex archaea that bridge the gap between prokaryotes and eukaryotes.</title>
        <authorList>
            <person name="Spang A."/>
            <person name="Saw J.H."/>
            <person name="Jorgensen S.L."/>
            <person name="Zaremba-Niedzwiedzka K."/>
            <person name="Martijn J."/>
            <person name="Lind A.E."/>
            <person name="van Eijk R."/>
            <person name="Schleper C."/>
            <person name="Guy L."/>
            <person name="Ettema T.J."/>
        </authorList>
    </citation>
    <scope>NUCLEOTIDE SEQUENCE</scope>
</reference>
<dbReference type="AlphaFoldDB" id="A0A0F8YFT3"/>
<dbReference type="SUPFAM" id="SSF53649">
    <property type="entry name" value="Alkaline phosphatase-like"/>
    <property type="match status" value="1"/>
</dbReference>
<name>A0A0F8YFT3_9ZZZZ</name>
<protein>
    <submittedName>
        <fullName evidence="1">Uncharacterized protein</fullName>
    </submittedName>
</protein>
<gene>
    <name evidence="1" type="ORF">LCGC14_3160960</name>
</gene>
<evidence type="ECO:0000313" key="1">
    <source>
        <dbReference type="EMBL" id="KKK46866.1"/>
    </source>
</evidence>
<feature type="non-terminal residue" evidence="1">
    <location>
        <position position="321"/>
    </location>
</feature>
<organism evidence="1">
    <name type="scientific">marine sediment metagenome</name>
    <dbReference type="NCBI Taxonomy" id="412755"/>
    <lineage>
        <taxon>unclassified sequences</taxon>
        <taxon>metagenomes</taxon>
        <taxon>ecological metagenomes</taxon>
    </lineage>
</organism>
<dbReference type="EMBL" id="LAZR01069868">
    <property type="protein sequence ID" value="KKK46866.1"/>
    <property type="molecule type" value="Genomic_DNA"/>
</dbReference>
<accession>A0A0F8YFT3</accession>